<dbReference type="OrthoDB" id="122670at2"/>
<dbReference type="Pfam" id="PF13711">
    <property type="entry name" value="DUF4160"/>
    <property type="match status" value="1"/>
</dbReference>
<dbReference type="AlphaFoldDB" id="A0A1H6FF92"/>
<accession>A0A1H6FF92</accession>
<dbReference type="RefSeq" id="WP_103921332.1">
    <property type="nucleotide sequence ID" value="NZ_FMSV02000539.1"/>
</dbReference>
<keyword evidence="2" id="KW-1185">Reference proteome</keyword>
<organism evidence="1 2">
    <name type="scientific">Candidatus Venteria ishoeyi</name>
    <dbReference type="NCBI Taxonomy" id="1899563"/>
    <lineage>
        <taxon>Bacteria</taxon>
        <taxon>Pseudomonadati</taxon>
        <taxon>Pseudomonadota</taxon>
        <taxon>Gammaproteobacteria</taxon>
        <taxon>Thiotrichales</taxon>
        <taxon>Thiotrichaceae</taxon>
        <taxon>Venteria</taxon>
    </lineage>
</organism>
<sequence>MPVVFRYQGYRFFFFSNEGNPLEPCHIHVRKGGAVAKFWLEPEVKLAESYEMASSELRKLSQLIKQHEALIKEKWNVYFSQ</sequence>
<name>A0A1H6FF92_9GAMM</name>
<reference evidence="1 2" key="1">
    <citation type="submission" date="2016-10" db="EMBL/GenBank/DDBJ databases">
        <authorList>
            <person name="de Groot N.N."/>
        </authorList>
    </citation>
    <scope>NUCLEOTIDE SEQUENCE [LARGE SCALE GENOMIC DNA]</scope>
    <source>
        <strain evidence="1">MBHS1</strain>
    </source>
</reference>
<evidence type="ECO:0000313" key="2">
    <source>
        <dbReference type="Proteomes" id="UP000236724"/>
    </source>
</evidence>
<dbReference type="EMBL" id="FMSV02000539">
    <property type="protein sequence ID" value="SEH07705.1"/>
    <property type="molecule type" value="Genomic_DNA"/>
</dbReference>
<gene>
    <name evidence="1" type="ORF">MBHS_03590</name>
</gene>
<dbReference type="InterPro" id="IPR025427">
    <property type="entry name" value="DUF4160"/>
</dbReference>
<dbReference type="Proteomes" id="UP000236724">
    <property type="component" value="Unassembled WGS sequence"/>
</dbReference>
<evidence type="ECO:0008006" key="3">
    <source>
        <dbReference type="Google" id="ProtNLM"/>
    </source>
</evidence>
<proteinExistence type="predicted"/>
<evidence type="ECO:0000313" key="1">
    <source>
        <dbReference type="EMBL" id="SEH07705.1"/>
    </source>
</evidence>
<protein>
    <recommendedName>
        <fullName evidence="3">DUF4160 domain-containing protein</fullName>
    </recommendedName>
</protein>